<dbReference type="OrthoDB" id="3934549at2759"/>
<protein>
    <recommendedName>
        <fullName evidence="8">Rhodopsin domain-containing protein</fullName>
    </recommendedName>
</protein>
<sequence>MDPTESPPIETSPIDSWIQNPAENNGPLMSVVTWCLVSVAGTCLATRLGIRQYQGQLWFDDATLVISWLLLLAQVIVNQLSINIGYGKHTLDLDFTKVDLMMVYGAAELTIYTVAIAMSKISFGISLLRLTKGWTRYIVCFAITTLAIFAIPATIIPWVQCKPLAKTFVDFLPGKCYNKKPSVKYGQFQAIWSAMMDLCLALLPWQIIWGLQMRLAEKIGVGVAMSLGIFAGATSIIRSTYIQKLTVQDVSYESYNAIIWATAECSMTIVAISIPVFRVFFKKAIQTARTGYSSSKSRSRTDPSNNASAHNRISIRQFSKKTPDTLISDNFSKKGFGSESQSYVQLDDLVINEQTQQRRATSSSSSDAQPDSSVRQIPTSPV</sequence>
<feature type="transmembrane region" description="Helical" evidence="7">
    <location>
        <begin position="137"/>
        <end position="159"/>
    </location>
</feature>
<comment type="caution">
    <text evidence="9">The sequence shown here is derived from an EMBL/GenBank/DDBJ whole genome shotgun (WGS) entry which is preliminary data.</text>
</comment>
<evidence type="ECO:0000256" key="6">
    <source>
        <dbReference type="SAM" id="MobiDB-lite"/>
    </source>
</evidence>
<evidence type="ECO:0000256" key="2">
    <source>
        <dbReference type="ARBA" id="ARBA00022692"/>
    </source>
</evidence>
<keyword evidence="4 7" id="KW-0472">Membrane</keyword>
<keyword evidence="3 7" id="KW-1133">Transmembrane helix</keyword>
<organism evidence="9 10">
    <name type="scientific">Periconia digitata</name>
    <dbReference type="NCBI Taxonomy" id="1303443"/>
    <lineage>
        <taxon>Eukaryota</taxon>
        <taxon>Fungi</taxon>
        <taxon>Dikarya</taxon>
        <taxon>Ascomycota</taxon>
        <taxon>Pezizomycotina</taxon>
        <taxon>Dothideomycetes</taxon>
        <taxon>Pleosporomycetidae</taxon>
        <taxon>Pleosporales</taxon>
        <taxon>Massarineae</taxon>
        <taxon>Periconiaceae</taxon>
        <taxon>Periconia</taxon>
    </lineage>
</organism>
<keyword evidence="10" id="KW-1185">Reference proteome</keyword>
<keyword evidence="2 7" id="KW-0812">Transmembrane</keyword>
<dbReference type="EMBL" id="CAOQHR010000009">
    <property type="protein sequence ID" value="CAI6339848.1"/>
    <property type="molecule type" value="Genomic_DNA"/>
</dbReference>
<gene>
    <name evidence="9" type="ORF">PDIGIT_LOCUS13012</name>
</gene>
<reference evidence="9" key="1">
    <citation type="submission" date="2023-01" db="EMBL/GenBank/DDBJ databases">
        <authorList>
            <person name="Van Ghelder C."/>
            <person name="Rancurel C."/>
        </authorList>
    </citation>
    <scope>NUCLEOTIDE SEQUENCE</scope>
    <source>
        <strain evidence="9">CNCM I-4278</strain>
    </source>
</reference>
<feature type="region of interest" description="Disordered" evidence="6">
    <location>
        <begin position="354"/>
        <end position="382"/>
    </location>
</feature>
<evidence type="ECO:0000313" key="9">
    <source>
        <dbReference type="EMBL" id="CAI6339848.1"/>
    </source>
</evidence>
<feature type="region of interest" description="Disordered" evidence="6">
    <location>
        <begin position="292"/>
        <end position="314"/>
    </location>
</feature>
<feature type="transmembrane region" description="Helical" evidence="7">
    <location>
        <begin position="190"/>
        <end position="207"/>
    </location>
</feature>
<dbReference type="GO" id="GO:0016020">
    <property type="term" value="C:membrane"/>
    <property type="evidence" value="ECO:0007669"/>
    <property type="project" value="UniProtKB-SubCell"/>
</dbReference>
<dbReference type="InterPro" id="IPR049326">
    <property type="entry name" value="Rhodopsin_dom_fungi"/>
</dbReference>
<evidence type="ECO:0000259" key="8">
    <source>
        <dbReference type="Pfam" id="PF20684"/>
    </source>
</evidence>
<evidence type="ECO:0000256" key="1">
    <source>
        <dbReference type="ARBA" id="ARBA00004141"/>
    </source>
</evidence>
<dbReference type="AlphaFoldDB" id="A0A9W4UNA2"/>
<feature type="transmembrane region" description="Helical" evidence="7">
    <location>
        <begin position="257"/>
        <end position="281"/>
    </location>
</feature>
<feature type="transmembrane region" description="Helical" evidence="7">
    <location>
        <begin position="219"/>
        <end position="237"/>
    </location>
</feature>
<dbReference type="PANTHER" id="PTHR33048:SF42">
    <property type="entry name" value="INTEGRAL MEMBRANE PROTEIN"/>
    <property type="match status" value="1"/>
</dbReference>
<proteinExistence type="inferred from homology"/>
<evidence type="ECO:0000256" key="3">
    <source>
        <dbReference type="ARBA" id="ARBA00022989"/>
    </source>
</evidence>
<feature type="domain" description="Rhodopsin" evidence="8">
    <location>
        <begin position="47"/>
        <end position="282"/>
    </location>
</feature>
<dbReference type="PANTHER" id="PTHR33048">
    <property type="entry name" value="PTH11-LIKE INTEGRAL MEMBRANE PROTEIN (AFU_ORTHOLOGUE AFUA_5G11245)"/>
    <property type="match status" value="1"/>
</dbReference>
<accession>A0A9W4UNA2</accession>
<dbReference type="Pfam" id="PF20684">
    <property type="entry name" value="Fung_rhodopsin"/>
    <property type="match status" value="1"/>
</dbReference>
<feature type="compositionally biased region" description="Polar residues" evidence="6">
    <location>
        <begin position="302"/>
        <end position="314"/>
    </location>
</feature>
<name>A0A9W4UNA2_9PLEO</name>
<evidence type="ECO:0000256" key="7">
    <source>
        <dbReference type="SAM" id="Phobius"/>
    </source>
</evidence>
<dbReference type="InterPro" id="IPR052337">
    <property type="entry name" value="SAT4-like"/>
</dbReference>
<dbReference type="Proteomes" id="UP001152607">
    <property type="component" value="Unassembled WGS sequence"/>
</dbReference>
<comment type="subcellular location">
    <subcellularLocation>
        <location evidence="1">Membrane</location>
        <topology evidence="1">Multi-pass membrane protein</topology>
    </subcellularLocation>
</comment>
<feature type="transmembrane region" description="Helical" evidence="7">
    <location>
        <begin position="31"/>
        <end position="50"/>
    </location>
</feature>
<feature type="transmembrane region" description="Helical" evidence="7">
    <location>
        <begin position="102"/>
        <end position="125"/>
    </location>
</feature>
<evidence type="ECO:0000313" key="10">
    <source>
        <dbReference type="Proteomes" id="UP001152607"/>
    </source>
</evidence>
<evidence type="ECO:0000256" key="5">
    <source>
        <dbReference type="ARBA" id="ARBA00038359"/>
    </source>
</evidence>
<evidence type="ECO:0000256" key="4">
    <source>
        <dbReference type="ARBA" id="ARBA00023136"/>
    </source>
</evidence>
<feature type="transmembrane region" description="Helical" evidence="7">
    <location>
        <begin position="62"/>
        <end position="82"/>
    </location>
</feature>
<comment type="similarity">
    <text evidence="5">Belongs to the SAT4 family.</text>
</comment>
<feature type="compositionally biased region" description="Low complexity" evidence="6">
    <location>
        <begin position="354"/>
        <end position="373"/>
    </location>
</feature>